<organism evidence="1 2">
    <name type="scientific">Microvirga alba</name>
    <dbReference type="NCBI Taxonomy" id="2791025"/>
    <lineage>
        <taxon>Bacteria</taxon>
        <taxon>Pseudomonadati</taxon>
        <taxon>Pseudomonadota</taxon>
        <taxon>Alphaproteobacteria</taxon>
        <taxon>Hyphomicrobiales</taxon>
        <taxon>Methylobacteriaceae</taxon>
        <taxon>Microvirga</taxon>
    </lineage>
</organism>
<dbReference type="AlphaFoldDB" id="A0A931BLI6"/>
<dbReference type="Gene3D" id="2.160.20.80">
    <property type="entry name" value="E3 ubiquitin-protein ligase SopA"/>
    <property type="match status" value="2"/>
</dbReference>
<dbReference type="Proteomes" id="UP000599312">
    <property type="component" value="Unassembled WGS sequence"/>
</dbReference>
<dbReference type="PANTHER" id="PTHR14136:SF17">
    <property type="entry name" value="BTB_POZ DOMAIN-CONTAINING PROTEIN KCTD9"/>
    <property type="match status" value="1"/>
</dbReference>
<reference evidence="1" key="1">
    <citation type="submission" date="2020-11" db="EMBL/GenBank/DDBJ databases">
        <authorList>
            <person name="Kim M.K."/>
        </authorList>
    </citation>
    <scope>NUCLEOTIDE SEQUENCE</scope>
    <source>
        <strain evidence="1">BT350</strain>
    </source>
</reference>
<dbReference type="InterPro" id="IPR001646">
    <property type="entry name" value="5peptide_repeat"/>
</dbReference>
<keyword evidence="2" id="KW-1185">Reference proteome</keyword>
<name>A0A931BLI6_9HYPH</name>
<evidence type="ECO:0000313" key="2">
    <source>
        <dbReference type="Proteomes" id="UP000599312"/>
    </source>
</evidence>
<proteinExistence type="predicted"/>
<accession>A0A931BLI6</accession>
<gene>
    <name evidence="1" type="ORF">I2H38_06925</name>
</gene>
<protein>
    <submittedName>
        <fullName evidence="1">Pentapeptide repeat-containing protein</fullName>
    </submittedName>
</protein>
<dbReference type="InterPro" id="IPR051082">
    <property type="entry name" value="Pentapeptide-BTB/POZ_domain"/>
</dbReference>
<evidence type="ECO:0000313" key="1">
    <source>
        <dbReference type="EMBL" id="MBF9233111.1"/>
    </source>
</evidence>
<dbReference type="EMBL" id="JADQDO010000002">
    <property type="protein sequence ID" value="MBF9233111.1"/>
    <property type="molecule type" value="Genomic_DNA"/>
</dbReference>
<comment type="caution">
    <text evidence="1">The sequence shown here is derived from an EMBL/GenBank/DDBJ whole genome shotgun (WGS) entry which is preliminary data.</text>
</comment>
<dbReference type="Pfam" id="PF00805">
    <property type="entry name" value="Pentapeptide"/>
    <property type="match status" value="3"/>
</dbReference>
<dbReference type="SUPFAM" id="SSF141571">
    <property type="entry name" value="Pentapeptide repeat-like"/>
    <property type="match status" value="2"/>
</dbReference>
<sequence length="230" mass="25436">MATDDRLISVSGERLDRSAIGAFLNQNTPIRLIDCNLEEADLSRLDLTGWHFEKCVCRNVKMTGATLVNSTWKGCRGGVADFAGASLNEAVLQSCDFNNGNFRGASLTSATFQSCKMIGADLSEARHLNVTFEEILFADAKLPNFSFRKARLRQIDFGQADLRKCDFRDAWFEECSLRDANLRDARFDGADLRGADLGGIRLMDAKQFKGATISRAQASQLLSELGIHVR</sequence>
<dbReference type="PANTHER" id="PTHR14136">
    <property type="entry name" value="BTB_POZ DOMAIN-CONTAINING PROTEIN KCTD9"/>
    <property type="match status" value="1"/>
</dbReference>
<dbReference type="RefSeq" id="WP_196271085.1">
    <property type="nucleotide sequence ID" value="NZ_JADQDO010000002.1"/>
</dbReference>